<dbReference type="PROSITE" id="PS50835">
    <property type="entry name" value="IG_LIKE"/>
    <property type="match status" value="1"/>
</dbReference>
<dbReference type="AlphaFoldDB" id="A0A813NGS0"/>
<evidence type="ECO:0000313" key="3">
    <source>
        <dbReference type="EMBL" id="CAF0739336.1"/>
    </source>
</evidence>
<feature type="domain" description="Ig-like" evidence="2">
    <location>
        <begin position="184"/>
        <end position="267"/>
    </location>
</feature>
<protein>
    <recommendedName>
        <fullName evidence="2">Ig-like domain-containing protein</fullName>
    </recommendedName>
</protein>
<organism evidence="3 5">
    <name type="scientific">Adineta steineri</name>
    <dbReference type="NCBI Taxonomy" id="433720"/>
    <lineage>
        <taxon>Eukaryota</taxon>
        <taxon>Metazoa</taxon>
        <taxon>Spiralia</taxon>
        <taxon>Gnathifera</taxon>
        <taxon>Rotifera</taxon>
        <taxon>Eurotatoria</taxon>
        <taxon>Bdelloidea</taxon>
        <taxon>Adinetida</taxon>
        <taxon>Adinetidae</taxon>
        <taxon>Adineta</taxon>
    </lineage>
</organism>
<name>A0A813NGS0_9BILA</name>
<accession>A0A813NGS0</accession>
<evidence type="ECO:0000313" key="5">
    <source>
        <dbReference type="Proteomes" id="UP000663845"/>
    </source>
</evidence>
<dbReference type="Gene3D" id="2.60.120.260">
    <property type="entry name" value="Galactose-binding domain-like"/>
    <property type="match status" value="1"/>
</dbReference>
<reference evidence="3" key="1">
    <citation type="submission" date="2021-02" db="EMBL/GenBank/DDBJ databases">
        <authorList>
            <person name="Nowell W R."/>
        </authorList>
    </citation>
    <scope>NUCLEOTIDE SEQUENCE</scope>
</reference>
<gene>
    <name evidence="3" type="ORF">JYZ213_LOCUS1768</name>
    <name evidence="4" type="ORF">OXD698_LOCUS14164</name>
</gene>
<evidence type="ECO:0000313" key="4">
    <source>
        <dbReference type="EMBL" id="CAF3729273.1"/>
    </source>
</evidence>
<feature type="signal peptide" evidence="1">
    <location>
        <begin position="1"/>
        <end position="22"/>
    </location>
</feature>
<sequence length="267" mass="29248">MLSKNLLTRIIILFIINGIKESSSSLCSEKGTNNGTLRRLISFDSGNDLYSARRAFDFGFTTVYEHVTSNPISSGKYGIVNEVPYYPSESRPFPSIWHIGTDHTGKSVGGRRNGGGWGSWVDWVGWGDWEDGKNEKGYMLIINVENGDNSILFSSTINGLSIGSFYEFSAYFANVVKGNQRNIPNVRFEVKTATDSKDSLPCAITGPIQKKLDMDWTQYGLLFKASSESAVLLMISETSGGSGNTIAIDDIELRVCSTTHSDVCSTG</sequence>
<comment type="caution">
    <text evidence="3">The sequence shown here is derived from an EMBL/GenBank/DDBJ whole genome shotgun (WGS) entry which is preliminary data.</text>
</comment>
<dbReference type="InterPro" id="IPR007110">
    <property type="entry name" value="Ig-like_dom"/>
</dbReference>
<dbReference type="EMBL" id="CAJOAZ010000885">
    <property type="protein sequence ID" value="CAF3729273.1"/>
    <property type="molecule type" value="Genomic_DNA"/>
</dbReference>
<dbReference type="Proteomes" id="UP000663845">
    <property type="component" value="Unassembled WGS sequence"/>
</dbReference>
<evidence type="ECO:0000259" key="2">
    <source>
        <dbReference type="PROSITE" id="PS50835"/>
    </source>
</evidence>
<proteinExistence type="predicted"/>
<feature type="chain" id="PRO_5035596712" description="Ig-like domain-containing protein" evidence="1">
    <location>
        <begin position="23"/>
        <end position="267"/>
    </location>
</feature>
<keyword evidence="1" id="KW-0732">Signal</keyword>
<dbReference type="EMBL" id="CAJNOG010000008">
    <property type="protein sequence ID" value="CAF0739336.1"/>
    <property type="molecule type" value="Genomic_DNA"/>
</dbReference>
<dbReference type="Proteomes" id="UP000663844">
    <property type="component" value="Unassembled WGS sequence"/>
</dbReference>
<evidence type="ECO:0000256" key="1">
    <source>
        <dbReference type="SAM" id="SignalP"/>
    </source>
</evidence>